<protein>
    <submittedName>
        <fullName evidence="2">Uncharacterized protein</fullName>
    </submittedName>
</protein>
<feature type="compositionally biased region" description="Polar residues" evidence="1">
    <location>
        <begin position="129"/>
        <end position="141"/>
    </location>
</feature>
<dbReference type="Proteomes" id="UP000663888">
    <property type="component" value="Unassembled WGS sequence"/>
</dbReference>
<proteinExistence type="predicted"/>
<sequence>MYSLCLLRSTSMFPQRAFALSLAQNVRFKSTTTKSVLFSPSPRKLEVSVTPKRVTLKFGEDPATLVTPPATKAASTTKSLLNSIEAKIKQGINAMGEKVTKVATDKTAGPVKKVKATKTTKTPKASKSNEAGPSKSNSTVNPTDAVPCWVDASCTHIAIVIGNQYKVFALNNGWMSPARDINWAETAAFELLAQILAKQGRTGVVQVNSDSATALRAMAGERVRVPEIMESSRRTGDILKTSMFTIKGVKVSRTTNLADRFTHGKTRDGYEQMKGDIVVPEALVPYVTAV</sequence>
<dbReference type="EMBL" id="CAJMWX010001562">
    <property type="protein sequence ID" value="CAE6496336.1"/>
    <property type="molecule type" value="Genomic_DNA"/>
</dbReference>
<feature type="compositionally biased region" description="Low complexity" evidence="1">
    <location>
        <begin position="119"/>
        <end position="128"/>
    </location>
</feature>
<evidence type="ECO:0000313" key="3">
    <source>
        <dbReference type="Proteomes" id="UP000663888"/>
    </source>
</evidence>
<gene>
    <name evidence="2" type="ORF">RDB_LOCUS147203</name>
</gene>
<organism evidence="2 3">
    <name type="scientific">Rhizoctonia solani</name>
    <dbReference type="NCBI Taxonomy" id="456999"/>
    <lineage>
        <taxon>Eukaryota</taxon>
        <taxon>Fungi</taxon>
        <taxon>Dikarya</taxon>
        <taxon>Basidiomycota</taxon>
        <taxon>Agaricomycotina</taxon>
        <taxon>Agaricomycetes</taxon>
        <taxon>Cantharellales</taxon>
        <taxon>Ceratobasidiaceae</taxon>
        <taxon>Rhizoctonia</taxon>
    </lineage>
</organism>
<dbReference type="AlphaFoldDB" id="A0A8H3CRR8"/>
<evidence type="ECO:0000313" key="2">
    <source>
        <dbReference type="EMBL" id="CAE6496336.1"/>
    </source>
</evidence>
<evidence type="ECO:0000256" key="1">
    <source>
        <dbReference type="SAM" id="MobiDB-lite"/>
    </source>
</evidence>
<accession>A0A8H3CRR8</accession>
<feature type="region of interest" description="Disordered" evidence="1">
    <location>
        <begin position="106"/>
        <end position="141"/>
    </location>
</feature>
<reference evidence="2" key="1">
    <citation type="submission" date="2021-01" db="EMBL/GenBank/DDBJ databases">
        <authorList>
            <person name="Kaushik A."/>
        </authorList>
    </citation>
    <scope>NUCLEOTIDE SEQUENCE</scope>
    <source>
        <strain evidence="2">AG4-R118</strain>
    </source>
</reference>
<comment type="caution">
    <text evidence="2">The sequence shown here is derived from an EMBL/GenBank/DDBJ whole genome shotgun (WGS) entry which is preliminary data.</text>
</comment>
<name>A0A8H3CRR8_9AGAM</name>